<dbReference type="InterPro" id="IPR021312">
    <property type="entry name" value="DUF2889"/>
</dbReference>
<gene>
    <name evidence="1" type="ORF">HNR48_001025</name>
</gene>
<dbReference type="AlphaFoldDB" id="A0A7X0JRC7"/>
<sequence>MSSRKRSHTRNIQVQAYERDDGLWDIEAHLTDKKYFDLSTPDRELIGSDDYLHNMFLRISIDLEMTIREVETGMTDTPYQRCPQVLPNYQRLLGVVIGPGWQREVKQRLGGVEGCTHLRELLGPMATVAYQAITDAVYRPVDYRENPQVFKPLLDSCHGLNSSGDVIPRLWPDFIEKN</sequence>
<accession>A0A7X0JRC7</accession>
<reference evidence="1 2" key="1">
    <citation type="submission" date="2020-08" db="EMBL/GenBank/DDBJ databases">
        <title>Genomic Encyclopedia of Type Strains, Phase IV (KMG-IV): sequencing the most valuable type-strain genomes for metagenomic binning, comparative biology and taxonomic classification.</title>
        <authorList>
            <person name="Goeker M."/>
        </authorList>
    </citation>
    <scope>NUCLEOTIDE SEQUENCE [LARGE SCALE GENOMIC DNA]</scope>
    <source>
        <strain evidence="1 2">DSM 22368</strain>
    </source>
</reference>
<dbReference type="Proteomes" id="UP000528457">
    <property type="component" value="Unassembled WGS sequence"/>
</dbReference>
<organism evidence="1 2">
    <name type="scientific">Pseudoteredinibacter isoporae</name>
    <dbReference type="NCBI Taxonomy" id="570281"/>
    <lineage>
        <taxon>Bacteria</taxon>
        <taxon>Pseudomonadati</taxon>
        <taxon>Pseudomonadota</taxon>
        <taxon>Gammaproteobacteria</taxon>
        <taxon>Cellvibrionales</taxon>
        <taxon>Cellvibrionaceae</taxon>
        <taxon>Pseudoteredinibacter</taxon>
    </lineage>
</organism>
<dbReference type="Pfam" id="PF11136">
    <property type="entry name" value="DUF2889"/>
    <property type="match status" value="1"/>
</dbReference>
<evidence type="ECO:0008006" key="3">
    <source>
        <dbReference type="Google" id="ProtNLM"/>
    </source>
</evidence>
<dbReference type="EMBL" id="JACHHT010000001">
    <property type="protein sequence ID" value="MBB6520747.1"/>
    <property type="molecule type" value="Genomic_DNA"/>
</dbReference>
<protein>
    <recommendedName>
        <fullName evidence="3">DUF2889 domain-containing protein</fullName>
    </recommendedName>
</protein>
<comment type="caution">
    <text evidence="1">The sequence shown here is derived from an EMBL/GenBank/DDBJ whole genome shotgun (WGS) entry which is preliminary data.</text>
</comment>
<proteinExistence type="predicted"/>
<dbReference type="RefSeq" id="WP_166850338.1">
    <property type="nucleotide sequence ID" value="NZ_JAAONY010000001.1"/>
</dbReference>
<evidence type="ECO:0000313" key="1">
    <source>
        <dbReference type="EMBL" id="MBB6520747.1"/>
    </source>
</evidence>
<evidence type="ECO:0000313" key="2">
    <source>
        <dbReference type="Proteomes" id="UP000528457"/>
    </source>
</evidence>
<keyword evidence="2" id="KW-1185">Reference proteome</keyword>
<name>A0A7X0JRC7_9GAMM</name>
<dbReference type="InParanoid" id="A0A7X0JRC7"/>